<dbReference type="Pfam" id="PF13347">
    <property type="entry name" value="MFS_2"/>
    <property type="match status" value="1"/>
</dbReference>
<proteinExistence type="predicted"/>
<dbReference type="InterPro" id="IPR001927">
    <property type="entry name" value="Na/Gal_symport"/>
</dbReference>
<keyword evidence="1" id="KW-0812">Transmembrane</keyword>
<organism evidence="2 3">
    <name type="scientific">Priestia megaterium</name>
    <name type="common">Bacillus megaterium</name>
    <dbReference type="NCBI Taxonomy" id="1404"/>
    <lineage>
        <taxon>Bacteria</taxon>
        <taxon>Bacillati</taxon>
        <taxon>Bacillota</taxon>
        <taxon>Bacilli</taxon>
        <taxon>Bacillales</taxon>
        <taxon>Bacillaceae</taxon>
        <taxon>Priestia</taxon>
    </lineage>
</organism>
<dbReference type="PANTHER" id="PTHR11328">
    <property type="entry name" value="MAJOR FACILITATOR SUPERFAMILY DOMAIN-CONTAINING PROTEIN"/>
    <property type="match status" value="1"/>
</dbReference>
<feature type="transmembrane region" description="Helical" evidence="1">
    <location>
        <begin position="283"/>
        <end position="302"/>
    </location>
</feature>
<feature type="transmembrane region" description="Helical" evidence="1">
    <location>
        <begin position="314"/>
        <end position="333"/>
    </location>
</feature>
<name>A0A6H1P3V3_PRIMG</name>
<accession>A0A6H1P3V3</accession>
<dbReference type="GO" id="GO:0006814">
    <property type="term" value="P:sodium ion transport"/>
    <property type="evidence" value="ECO:0007669"/>
    <property type="project" value="InterPro"/>
</dbReference>
<sequence length="470" mass="51183">MQVTEVTQNQPVSVNQEEDRKLTFREKVAGTIGGMMGVMHNQIIATFLLFFYTDIMEISPAYVAGLFLFARIIDAILVPVFGVFVDKVTTPWGKYVPYFVILGVPTAIFGWLTFTDFGLSPTGKLIYISITYLVYSILISIKYAPNTAVGPAITKRIDDRISMGQIGYILIMFGALFASLGFQPIYKALGGGSDAKGFSLMMGIVAVIGIVVAIFQVTSLKERYIDQSSKEKMRLSFKEMYVAVFTNKAAVILYVYILAINLANGIRSAIMIHYFKYYFNNEGLLVTYGAVSILPTFIGVMLSGPITKRFGIKINVLTAAIVNVVCTASVMFIPNTSTGVTLFLALNVIAAFFLGVATPAQGSMMPAAMDYTEWKTGMNVSGFMGSIQGFVQTLATAVSGAIAAGALHLVGYVPGIEQSSETIFGLKLLMGILPAVVLIFTISVAWFDITEEKQKKIAKDLAERRQQSAL</sequence>
<dbReference type="SUPFAM" id="SSF103473">
    <property type="entry name" value="MFS general substrate transporter"/>
    <property type="match status" value="1"/>
</dbReference>
<evidence type="ECO:0000313" key="2">
    <source>
        <dbReference type="EMBL" id="QIZ08198.1"/>
    </source>
</evidence>
<feature type="transmembrane region" description="Helical" evidence="1">
    <location>
        <begin position="28"/>
        <end position="52"/>
    </location>
</feature>
<dbReference type="AlphaFoldDB" id="A0A6H1P3V3"/>
<feature type="transmembrane region" description="Helical" evidence="1">
    <location>
        <begin position="339"/>
        <end position="357"/>
    </location>
</feature>
<feature type="transmembrane region" description="Helical" evidence="1">
    <location>
        <begin position="428"/>
        <end position="449"/>
    </location>
</feature>
<dbReference type="InterPro" id="IPR039672">
    <property type="entry name" value="MFS_2"/>
</dbReference>
<feature type="transmembrane region" description="Helical" evidence="1">
    <location>
        <begin position="96"/>
        <end position="114"/>
    </location>
</feature>
<protein>
    <submittedName>
        <fullName evidence="2">H+-glucitol symporter</fullName>
    </submittedName>
</protein>
<dbReference type="Gene3D" id="1.20.1250.20">
    <property type="entry name" value="MFS general substrate transporter like domains"/>
    <property type="match status" value="2"/>
</dbReference>
<gene>
    <name evidence="2" type="ORF">HFZ78_16895</name>
</gene>
<dbReference type="CDD" id="cd17332">
    <property type="entry name" value="MFS_MelB_like"/>
    <property type="match status" value="1"/>
</dbReference>
<dbReference type="Proteomes" id="UP000501868">
    <property type="component" value="Chromosome"/>
</dbReference>
<dbReference type="GO" id="GO:0015293">
    <property type="term" value="F:symporter activity"/>
    <property type="evidence" value="ECO:0007669"/>
    <property type="project" value="InterPro"/>
</dbReference>
<dbReference type="EMBL" id="CP051128">
    <property type="protein sequence ID" value="QIZ08198.1"/>
    <property type="molecule type" value="Genomic_DNA"/>
</dbReference>
<reference evidence="2 3" key="2">
    <citation type="submission" date="2020-04" db="EMBL/GenBank/DDBJ databases">
        <authorList>
            <person name="Fomenkov A."/>
            <person name="Anton B.P."/>
            <person name="Roberts R.J."/>
        </authorList>
    </citation>
    <scope>NUCLEOTIDE SEQUENCE [LARGE SCALE GENOMIC DNA]</scope>
    <source>
        <strain evidence="2 3">S2</strain>
    </source>
</reference>
<reference evidence="2 3" key="1">
    <citation type="submission" date="2020-04" db="EMBL/GenBank/DDBJ databases">
        <title>Genome-Wide Identification of 5-Methylcytosine Sites in Bacterial Genomes By High-Throughput Sequencing of MspJI Restriction Fragments.</title>
        <authorList>
            <person name="Wu V."/>
        </authorList>
    </citation>
    <scope>NUCLEOTIDE SEQUENCE [LARGE SCALE GENOMIC DNA]</scope>
    <source>
        <strain evidence="2 3">S2</strain>
    </source>
</reference>
<dbReference type="NCBIfam" id="TIGR00792">
    <property type="entry name" value="gph"/>
    <property type="match status" value="1"/>
</dbReference>
<feature type="transmembrane region" description="Helical" evidence="1">
    <location>
        <begin position="166"/>
        <end position="186"/>
    </location>
</feature>
<keyword evidence="1" id="KW-1133">Transmembrane helix</keyword>
<evidence type="ECO:0000313" key="3">
    <source>
        <dbReference type="Proteomes" id="UP000501868"/>
    </source>
</evidence>
<keyword evidence="1" id="KW-0472">Membrane</keyword>
<dbReference type="GO" id="GO:0005886">
    <property type="term" value="C:plasma membrane"/>
    <property type="evidence" value="ECO:0007669"/>
    <property type="project" value="TreeGrafter"/>
</dbReference>
<dbReference type="PANTHER" id="PTHR11328:SF24">
    <property type="entry name" value="MAJOR FACILITATOR SUPERFAMILY (MFS) PROFILE DOMAIN-CONTAINING PROTEIN"/>
    <property type="match status" value="1"/>
</dbReference>
<feature type="transmembrane region" description="Helical" evidence="1">
    <location>
        <begin position="64"/>
        <end position="84"/>
    </location>
</feature>
<feature type="transmembrane region" description="Helical" evidence="1">
    <location>
        <begin position="126"/>
        <end position="145"/>
    </location>
</feature>
<dbReference type="InterPro" id="IPR036259">
    <property type="entry name" value="MFS_trans_sf"/>
</dbReference>
<evidence type="ECO:0000256" key="1">
    <source>
        <dbReference type="SAM" id="Phobius"/>
    </source>
</evidence>
<feature type="transmembrane region" description="Helical" evidence="1">
    <location>
        <begin position="198"/>
        <end position="220"/>
    </location>
</feature>
<dbReference type="GO" id="GO:0008643">
    <property type="term" value="P:carbohydrate transport"/>
    <property type="evidence" value="ECO:0007669"/>
    <property type="project" value="InterPro"/>
</dbReference>
<feature type="transmembrane region" description="Helical" evidence="1">
    <location>
        <begin position="241"/>
        <end position="263"/>
    </location>
</feature>